<dbReference type="PANTHER" id="PTHR23101:SF25">
    <property type="entry name" value="GTPASE-ACTIVATING PROTEIN AND VPS9 DOMAIN-CONTAINING PROTEIN 1"/>
    <property type="match status" value="1"/>
</dbReference>
<sequence length="730" mass="81535">MSHQKLIHNSSSMSKIHQKLVHSASISSSHPKTYEHDASDNLGPVGYTNVEVLNIPFLEVDFPIGLASEETVMNSLSRSPYASQQRNSSKAEKRARFTAESVVSDRTGVTDDDSSCSSSNDNVANDDDDEAEEDILTLPDNFSDVLPISANDSVSARGSPSLSISGERMSGRAESTDSRVCTPFSGNAPEQNDSTAPGAADTNTNESRRHLPPPLLIPVTVRKQNPEGLEEKFGKFALPPQEPSRYKDETYSAVSDSWSTDVVASDNEGYNDIARSDAQNIANASLAQSIPSGSGHRNSLLSANINANTSGSLSSAMSGLQMRAPSSIVDSMDRPYYDPENLTECSAFIDAKRKLRLVLSSASNLQVPYVATGVYSAQNICPNNVNGANVISEDRNHNYCNVNESERLNQLLTILLAESINNRDKMFASQIREVQRCLATFDEKGIRKLLKTLRHEHRKRTSYLLYLQNSRLTLLQLNYHLARTKLRIQREKSLTAECLIEMLVRFYLKDQDRFLHRFIHDFKMLKAQDEKTDAVDRALQFLHEQLLVEPMWRYATAENLEYAYRSLERALMAHIYGLVLFPNGEADHCRDEVFCKSMQKLANVITVNHPELGIPKKFHGECPWPSAQAEIAIINAYKSPRDKMGCVVRCCETIENLIVLSSERGTASADDLLPVLVFVLIQANPPSLLSSIQYIDDFYASHMQGKMAYWWTQFTAAVEFLKQLLNRVLM</sequence>
<evidence type="ECO:0000256" key="7">
    <source>
        <dbReference type="ARBA" id="ARBA00023136"/>
    </source>
</evidence>
<dbReference type="EMBL" id="JAKKPZ010000010">
    <property type="protein sequence ID" value="KAI1716230.1"/>
    <property type="molecule type" value="Genomic_DNA"/>
</dbReference>
<evidence type="ECO:0000256" key="9">
    <source>
        <dbReference type="ARBA" id="ARBA00065347"/>
    </source>
</evidence>
<evidence type="ECO:0000313" key="14">
    <source>
        <dbReference type="Proteomes" id="UP001201812"/>
    </source>
</evidence>
<dbReference type="GO" id="GO:0030136">
    <property type="term" value="C:clathrin-coated vesicle"/>
    <property type="evidence" value="ECO:0007669"/>
    <property type="project" value="UniProtKB-SubCell"/>
</dbReference>
<dbReference type="FunFam" id="1.20.1050.80:FF:000001">
    <property type="entry name" value="GTPase-activating protein and VPS9 domain-containing protein 1 isoform X1"/>
    <property type="match status" value="1"/>
</dbReference>
<evidence type="ECO:0000256" key="6">
    <source>
        <dbReference type="ARBA" id="ARBA00022658"/>
    </source>
</evidence>
<keyword evidence="5" id="KW-0254">Endocytosis</keyword>
<dbReference type="AlphaFoldDB" id="A0AAD4N986"/>
<evidence type="ECO:0000259" key="12">
    <source>
        <dbReference type="PROSITE" id="PS51205"/>
    </source>
</evidence>
<comment type="caution">
    <text evidence="13">The sequence shown here is derived from an EMBL/GenBank/DDBJ whole genome shotgun (WGS) entry which is preliminary data.</text>
</comment>
<feature type="region of interest" description="Disordered" evidence="11">
    <location>
        <begin position="1"/>
        <end position="40"/>
    </location>
</feature>
<evidence type="ECO:0000256" key="11">
    <source>
        <dbReference type="SAM" id="MobiDB-lite"/>
    </source>
</evidence>
<feature type="compositionally biased region" description="Polar residues" evidence="11">
    <location>
        <begin position="184"/>
        <end position="205"/>
    </location>
</feature>
<evidence type="ECO:0000313" key="13">
    <source>
        <dbReference type="EMBL" id="KAI1716230.1"/>
    </source>
</evidence>
<dbReference type="GO" id="GO:0031267">
    <property type="term" value="F:small GTPase binding"/>
    <property type="evidence" value="ECO:0007669"/>
    <property type="project" value="TreeGrafter"/>
</dbReference>
<dbReference type="Pfam" id="PF02204">
    <property type="entry name" value="VPS9"/>
    <property type="match status" value="1"/>
</dbReference>
<keyword evidence="14" id="KW-1185">Reference proteome</keyword>
<comment type="function">
    <text evidence="8">Acts both as a GTPase-activating protein (GAP) and a guanine nucleotide exchange factor (GEF), and participates in endocytosis. Acts by regulating the activation of rab-5 by exchanging bound GDP for free GTP at clathrin coated pits.</text>
</comment>
<feature type="compositionally biased region" description="Polar residues" evidence="11">
    <location>
        <begin position="150"/>
        <end position="164"/>
    </location>
</feature>
<dbReference type="Gene3D" id="1.20.1050.80">
    <property type="entry name" value="VPS9 domain"/>
    <property type="match status" value="1"/>
</dbReference>
<feature type="region of interest" description="Disordered" evidence="11">
    <location>
        <begin position="148"/>
        <end position="213"/>
    </location>
</feature>
<dbReference type="InterPro" id="IPR037191">
    <property type="entry name" value="VPS9_dom_sf"/>
</dbReference>
<dbReference type="Proteomes" id="UP001201812">
    <property type="component" value="Unassembled WGS sequence"/>
</dbReference>
<dbReference type="Pfam" id="PF18151">
    <property type="entry name" value="DUF5601"/>
    <property type="match status" value="1"/>
</dbReference>
<dbReference type="GO" id="GO:0005096">
    <property type="term" value="F:GTPase activator activity"/>
    <property type="evidence" value="ECO:0007669"/>
    <property type="project" value="UniProtKB-KW"/>
</dbReference>
<evidence type="ECO:0000256" key="5">
    <source>
        <dbReference type="ARBA" id="ARBA00022583"/>
    </source>
</evidence>
<dbReference type="GO" id="GO:0051049">
    <property type="term" value="P:regulation of transport"/>
    <property type="evidence" value="ECO:0007669"/>
    <property type="project" value="UniProtKB-ARBA"/>
</dbReference>
<feature type="region of interest" description="Disordered" evidence="11">
    <location>
        <begin position="77"/>
        <end position="130"/>
    </location>
</feature>
<comment type="similarity">
    <text evidence="3">Belongs to the GAPVD1 family.</text>
</comment>
<dbReference type="InterPro" id="IPR003123">
    <property type="entry name" value="VPS9"/>
</dbReference>
<dbReference type="SMART" id="SM00167">
    <property type="entry name" value="VPS9"/>
    <property type="match status" value="1"/>
</dbReference>
<feature type="domain" description="VPS9" evidence="12">
    <location>
        <begin position="588"/>
        <end position="730"/>
    </location>
</feature>
<protein>
    <recommendedName>
        <fullName evidence="10">Receptor-mediated endocytosis protein 6</fullName>
    </recommendedName>
</protein>
<accession>A0AAD4N986</accession>
<dbReference type="InterPro" id="IPR045046">
    <property type="entry name" value="Vps9-like"/>
</dbReference>
<feature type="compositionally biased region" description="Polar residues" evidence="11">
    <location>
        <begin position="1"/>
        <end position="15"/>
    </location>
</feature>
<evidence type="ECO:0000256" key="8">
    <source>
        <dbReference type="ARBA" id="ARBA00057996"/>
    </source>
</evidence>
<evidence type="ECO:0000256" key="2">
    <source>
        <dbReference type="ARBA" id="ARBA00004170"/>
    </source>
</evidence>
<comment type="subcellular location">
    <subcellularLocation>
        <location evidence="1">Cytoplasmic vesicle</location>
        <location evidence="1">Clathrin-coated vesicle</location>
    </subcellularLocation>
    <subcellularLocation>
        <location evidence="2">Membrane</location>
        <topology evidence="2">Peripheral membrane protein</topology>
    </subcellularLocation>
</comment>
<feature type="compositionally biased region" description="Polar residues" evidence="11">
    <location>
        <begin position="77"/>
        <end position="88"/>
    </location>
</feature>
<evidence type="ECO:0000256" key="10">
    <source>
        <dbReference type="ARBA" id="ARBA00074067"/>
    </source>
</evidence>
<dbReference type="SUPFAM" id="SSF109993">
    <property type="entry name" value="VPS9 domain"/>
    <property type="match status" value="1"/>
</dbReference>
<organism evidence="13 14">
    <name type="scientific">Ditylenchus destructor</name>
    <dbReference type="NCBI Taxonomy" id="166010"/>
    <lineage>
        <taxon>Eukaryota</taxon>
        <taxon>Metazoa</taxon>
        <taxon>Ecdysozoa</taxon>
        <taxon>Nematoda</taxon>
        <taxon>Chromadorea</taxon>
        <taxon>Rhabditida</taxon>
        <taxon>Tylenchina</taxon>
        <taxon>Tylenchomorpha</taxon>
        <taxon>Sphaerularioidea</taxon>
        <taxon>Anguinidae</taxon>
        <taxon>Anguininae</taxon>
        <taxon>Ditylenchus</taxon>
    </lineage>
</organism>
<dbReference type="GO" id="GO:0016020">
    <property type="term" value="C:membrane"/>
    <property type="evidence" value="ECO:0007669"/>
    <property type="project" value="UniProtKB-SubCell"/>
</dbReference>
<evidence type="ECO:0000256" key="3">
    <source>
        <dbReference type="ARBA" id="ARBA00008489"/>
    </source>
</evidence>
<dbReference type="GO" id="GO:0005085">
    <property type="term" value="F:guanyl-nucleotide exchange factor activity"/>
    <property type="evidence" value="ECO:0007669"/>
    <property type="project" value="UniProtKB-KW"/>
</dbReference>
<comment type="subunit">
    <text evidence="9">Interacts with GDP-bound rab-5. Interacts with alpha-adaptin.</text>
</comment>
<name>A0AAD4N986_9BILA</name>
<dbReference type="GO" id="GO:0006897">
    <property type="term" value="P:endocytosis"/>
    <property type="evidence" value="ECO:0007669"/>
    <property type="project" value="UniProtKB-KW"/>
</dbReference>
<keyword evidence="4" id="KW-0343">GTPase activation</keyword>
<proteinExistence type="inferred from homology"/>
<dbReference type="PROSITE" id="PS51205">
    <property type="entry name" value="VPS9"/>
    <property type="match status" value="1"/>
</dbReference>
<keyword evidence="7" id="KW-0472">Membrane</keyword>
<dbReference type="PANTHER" id="PTHR23101">
    <property type="entry name" value="RAB GDP/GTP EXCHANGE FACTOR"/>
    <property type="match status" value="1"/>
</dbReference>
<evidence type="ECO:0000256" key="4">
    <source>
        <dbReference type="ARBA" id="ARBA00022468"/>
    </source>
</evidence>
<gene>
    <name evidence="13" type="ORF">DdX_07266</name>
</gene>
<dbReference type="GO" id="GO:0005829">
    <property type="term" value="C:cytosol"/>
    <property type="evidence" value="ECO:0007669"/>
    <property type="project" value="TreeGrafter"/>
</dbReference>
<dbReference type="GO" id="GO:0030139">
    <property type="term" value="C:endocytic vesicle"/>
    <property type="evidence" value="ECO:0007669"/>
    <property type="project" value="TreeGrafter"/>
</dbReference>
<evidence type="ECO:0000256" key="1">
    <source>
        <dbReference type="ARBA" id="ARBA00004132"/>
    </source>
</evidence>
<keyword evidence="6" id="KW-0344">Guanine-nucleotide releasing factor</keyword>
<reference evidence="13" key="1">
    <citation type="submission" date="2022-01" db="EMBL/GenBank/DDBJ databases">
        <title>Genome Sequence Resource for Two Populations of Ditylenchus destructor, the Migratory Endoparasitic Phytonematode.</title>
        <authorList>
            <person name="Zhang H."/>
            <person name="Lin R."/>
            <person name="Xie B."/>
        </authorList>
    </citation>
    <scope>NUCLEOTIDE SEQUENCE</scope>
    <source>
        <strain evidence="13">BazhouSP</strain>
    </source>
</reference>
<dbReference type="InterPro" id="IPR041545">
    <property type="entry name" value="DUF5601"/>
</dbReference>